<dbReference type="Proteomes" id="UP000427769">
    <property type="component" value="Chromosome"/>
</dbReference>
<protein>
    <recommendedName>
        <fullName evidence="7">Protein-L-isoaspartate O-methyltransferase</fullName>
        <ecNumber evidence="7">2.1.1.77</ecNumber>
    </recommendedName>
    <alternativeName>
        <fullName evidence="7">L-isoaspartyl protein carboxyl methyltransferase</fullName>
    </alternativeName>
    <alternativeName>
        <fullName evidence="7">Protein L-isoaspartyl methyltransferase</fullName>
    </alternativeName>
    <alternativeName>
        <fullName evidence="7">Protein-beta-aspartate methyltransferase</fullName>
        <shortName evidence="7">PIMT</shortName>
    </alternativeName>
</protein>
<dbReference type="EC" id="2.1.1.77" evidence="7"/>
<dbReference type="GO" id="GO:0030091">
    <property type="term" value="P:protein repair"/>
    <property type="evidence" value="ECO:0007669"/>
    <property type="project" value="UniProtKB-UniRule"/>
</dbReference>
<keyword evidence="6 7" id="KW-0949">S-adenosyl-L-methionine</keyword>
<dbReference type="InterPro" id="IPR029063">
    <property type="entry name" value="SAM-dependent_MTases_sf"/>
</dbReference>
<dbReference type="PROSITE" id="PS01279">
    <property type="entry name" value="PCMT"/>
    <property type="match status" value="1"/>
</dbReference>
<evidence type="ECO:0000256" key="4">
    <source>
        <dbReference type="ARBA" id="ARBA00022603"/>
    </source>
</evidence>
<dbReference type="GO" id="GO:0032259">
    <property type="term" value="P:methylation"/>
    <property type="evidence" value="ECO:0007669"/>
    <property type="project" value="UniProtKB-KW"/>
</dbReference>
<dbReference type="KEGG" id="dwd:DSCW_24990"/>
<comment type="subcellular location">
    <subcellularLocation>
        <location evidence="1 7">Cytoplasm</location>
    </subcellularLocation>
</comment>
<dbReference type="GO" id="GO:0005737">
    <property type="term" value="C:cytoplasm"/>
    <property type="evidence" value="ECO:0007669"/>
    <property type="project" value="UniProtKB-SubCell"/>
</dbReference>
<sequence>MNEVPNRPISRFPLLLLAALLALQAYAPAEAPAENFADLRQQMVRYQLKGRDIVDAHVLRAMSVVPRHRFVPEKLRAMAYQDTPLPIGHGQTISQPYIVALMSQLLAVEPGHRILEIGTGSGYQAAVLAEMGASIYSIEIVPELGRQARKALNPLGYETIHLKIGDGYQGWPQHAPFEGIIVTCAPTRIPEPLKTQLAEGGRMVIPVGPQNHQQLVLLTKEHGEIRQEKVVDVRFVPMVDASGRTY</sequence>
<reference evidence="9 10" key="1">
    <citation type="submission" date="2019-11" db="EMBL/GenBank/DDBJ databases">
        <title>Comparative genomics of hydrocarbon-degrading Desulfosarcina strains.</title>
        <authorList>
            <person name="Watanabe M."/>
            <person name="Kojima H."/>
            <person name="Fukui M."/>
        </authorList>
    </citation>
    <scope>NUCLEOTIDE SEQUENCE [LARGE SCALE GENOMIC DNA]</scope>
    <source>
        <strain evidence="9 10">PP31</strain>
    </source>
</reference>
<dbReference type="PANTHER" id="PTHR11579">
    <property type="entry name" value="PROTEIN-L-ISOASPARTATE O-METHYLTRANSFERASE"/>
    <property type="match status" value="1"/>
</dbReference>
<dbReference type="Pfam" id="PF01135">
    <property type="entry name" value="PCMT"/>
    <property type="match status" value="1"/>
</dbReference>
<evidence type="ECO:0000313" key="10">
    <source>
        <dbReference type="Proteomes" id="UP000427769"/>
    </source>
</evidence>
<feature type="signal peptide" evidence="8">
    <location>
        <begin position="1"/>
        <end position="27"/>
    </location>
</feature>
<dbReference type="CDD" id="cd02440">
    <property type="entry name" value="AdoMet_MTases"/>
    <property type="match status" value="1"/>
</dbReference>
<evidence type="ECO:0000256" key="7">
    <source>
        <dbReference type="HAMAP-Rule" id="MF_00090"/>
    </source>
</evidence>
<dbReference type="SUPFAM" id="SSF53335">
    <property type="entry name" value="S-adenosyl-L-methionine-dependent methyltransferases"/>
    <property type="match status" value="1"/>
</dbReference>
<keyword evidence="4 7" id="KW-0489">Methyltransferase</keyword>
<accession>A0A5K7YZE0</accession>
<dbReference type="Gene3D" id="3.40.50.150">
    <property type="entry name" value="Vaccinia Virus protein VP39"/>
    <property type="match status" value="1"/>
</dbReference>
<name>A0A5K7YZE0_9BACT</name>
<evidence type="ECO:0000256" key="8">
    <source>
        <dbReference type="SAM" id="SignalP"/>
    </source>
</evidence>
<keyword evidence="3 7" id="KW-0963">Cytoplasm</keyword>
<dbReference type="GO" id="GO:0004719">
    <property type="term" value="F:protein-L-isoaspartate (D-aspartate) O-methyltransferase activity"/>
    <property type="evidence" value="ECO:0007669"/>
    <property type="project" value="UniProtKB-UniRule"/>
</dbReference>
<evidence type="ECO:0000256" key="3">
    <source>
        <dbReference type="ARBA" id="ARBA00022490"/>
    </source>
</evidence>
<dbReference type="AlphaFoldDB" id="A0A5K7YZE0"/>
<gene>
    <name evidence="9" type="primary">pcm_1</name>
    <name evidence="7" type="synonym">pcm</name>
    <name evidence="9" type="ORF">DSCW_24990</name>
</gene>
<evidence type="ECO:0000256" key="2">
    <source>
        <dbReference type="ARBA" id="ARBA00005369"/>
    </source>
</evidence>
<dbReference type="HAMAP" id="MF_00090">
    <property type="entry name" value="PIMT"/>
    <property type="match status" value="1"/>
</dbReference>
<proteinExistence type="inferred from homology"/>
<dbReference type="PANTHER" id="PTHR11579:SF0">
    <property type="entry name" value="PROTEIN-L-ISOASPARTATE(D-ASPARTATE) O-METHYLTRANSFERASE"/>
    <property type="match status" value="1"/>
</dbReference>
<comment type="function">
    <text evidence="7">Catalyzes the methyl esterification of L-isoaspartyl residues in peptides and proteins that result from spontaneous decomposition of normal L-aspartyl and L-asparaginyl residues. It plays a role in the repair and/or degradation of damaged proteins.</text>
</comment>
<feature type="chain" id="PRO_5024362145" description="Protein-L-isoaspartate O-methyltransferase" evidence="8">
    <location>
        <begin position="28"/>
        <end position="246"/>
    </location>
</feature>
<organism evidence="9 10">
    <name type="scientific">Desulfosarcina widdelii</name>
    <dbReference type="NCBI Taxonomy" id="947919"/>
    <lineage>
        <taxon>Bacteria</taxon>
        <taxon>Pseudomonadati</taxon>
        <taxon>Thermodesulfobacteriota</taxon>
        <taxon>Desulfobacteria</taxon>
        <taxon>Desulfobacterales</taxon>
        <taxon>Desulfosarcinaceae</taxon>
        <taxon>Desulfosarcina</taxon>
    </lineage>
</organism>
<keyword evidence="10" id="KW-1185">Reference proteome</keyword>
<dbReference type="EMBL" id="AP021875">
    <property type="protein sequence ID" value="BBO75082.1"/>
    <property type="molecule type" value="Genomic_DNA"/>
</dbReference>
<evidence type="ECO:0000256" key="6">
    <source>
        <dbReference type="ARBA" id="ARBA00022691"/>
    </source>
</evidence>
<evidence type="ECO:0000256" key="5">
    <source>
        <dbReference type="ARBA" id="ARBA00022679"/>
    </source>
</evidence>
<feature type="active site" evidence="7">
    <location>
        <position position="94"/>
    </location>
</feature>
<dbReference type="InterPro" id="IPR000682">
    <property type="entry name" value="PCMT"/>
</dbReference>
<evidence type="ECO:0000256" key="1">
    <source>
        <dbReference type="ARBA" id="ARBA00004496"/>
    </source>
</evidence>
<dbReference type="NCBIfam" id="NF001453">
    <property type="entry name" value="PRK00312.1"/>
    <property type="match status" value="1"/>
</dbReference>
<keyword evidence="5 7" id="KW-0808">Transferase</keyword>
<keyword evidence="8" id="KW-0732">Signal</keyword>
<dbReference type="FunFam" id="3.40.50.150:FF:000010">
    <property type="entry name" value="Protein-L-isoaspartate O-methyltransferase"/>
    <property type="match status" value="1"/>
</dbReference>
<comment type="catalytic activity">
    <reaction evidence="7">
        <text>[protein]-L-isoaspartate + S-adenosyl-L-methionine = [protein]-L-isoaspartate alpha-methyl ester + S-adenosyl-L-homocysteine</text>
        <dbReference type="Rhea" id="RHEA:12705"/>
        <dbReference type="Rhea" id="RHEA-COMP:12143"/>
        <dbReference type="Rhea" id="RHEA-COMP:12144"/>
        <dbReference type="ChEBI" id="CHEBI:57856"/>
        <dbReference type="ChEBI" id="CHEBI:59789"/>
        <dbReference type="ChEBI" id="CHEBI:90596"/>
        <dbReference type="ChEBI" id="CHEBI:90598"/>
        <dbReference type="EC" id="2.1.1.77"/>
    </reaction>
</comment>
<evidence type="ECO:0000313" key="9">
    <source>
        <dbReference type="EMBL" id="BBO75082.1"/>
    </source>
</evidence>
<comment type="similarity">
    <text evidence="2 7">Belongs to the methyltransferase superfamily. L-isoaspartyl/D-aspartyl protein methyltransferase family.</text>
</comment>
<dbReference type="RefSeq" id="WP_197740540.1">
    <property type="nucleotide sequence ID" value="NZ_AP021875.1"/>
</dbReference>
<dbReference type="NCBIfam" id="TIGR00080">
    <property type="entry name" value="pimt"/>
    <property type="match status" value="1"/>
</dbReference>